<dbReference type="InterPro" id="IPR029063">
    <property type="entry name" value="SAM-dependent_MTases_sf"/>
</dbReference>
<evidence type="ECO:0000256" key="5">
    <source>
        <dbReference type="ARBA" id="ARBA00022691"/>
    </source>
</evidence>
<feature type="binding site" evidence="7 8">
    <location>
        <position position="45"/>
    </location>
    <ligand>
        <name>S-adenosyl-L-methionine</name>
        <dbReference type="ChEBI" id="CHEBI:59789"/>
    </ligand>
</feature>
<dbReference type="OrthoDB" id="9814755at2"/>
<keyword evidence="3 7" id="KW-0489">Methyltransferase</keyword>
<evidence type="ECO:0000256" key="4">
    <source>
        <dbReference type="ARBA" id="ARBA00022679"/>
    </source>
</evidence>
<evidence type="ECO:0000313" key="10">
    <source>
        <dbReference type="EMBL" id="BBF22143.1"/>
    </source>
</evidence>
<evidence type="ECO:0000256" key="2">
    <source>
        <dbReference type="ARBA" id="ARBA00022552"/>
    </source>
</evidence>
<evidence type="ECO:0000256" key="3">
    <source>
        <dbReference type="ARBA" id="ARBA00022603"/>
    </source>
</evidence>
<dbReference type="Pfam" id="PF00398">
    <property type="entry name" value="RrnaAD"/>
    <property type="match status" value="1"/>
</dbReference>
<dbReference type="GO" id="GO:0052908">
    <property type="term" value="F:16S rRNA (adenine(1518)-N(6)/adenine(1519)-N(6))-dimethyltransferase activity"/>
    <property type="evidence" value="ECO:0007669"/>
    <property type="project" value="UniProtKB-EC"/>
</dbReference>
<proteinExistence type="inferred from homology"/>
<evidence type="ECO:0000256" key="7">
    <source>
        <dbReference type="HAMAP-Rule" id="MF_00607"/>
    </source>
</evidence>
<keyword evidence="5 7" id="KW-0949">S-adenosyl-L-methionine</keyword>
<dbReference type="EMBL" id="AP018786">
    <property type="protein sequence ID" value="BBF22143.1"/>
    <property type="molecule type" value="Genomic_DNA"/>
</dbReference>
<dbReference type="PROSITE" id="PS51689">
    <property type="entry name" value="SAM_RNA_A_N6_MT"/>
    <property type="match status" value="1"/>
</dbReference>
<feature type="binding site" evidence="7 8">
    <location>
        <position position="110"/>
    </location>
    <ligand>
        <name>S-adenosyl-L-methionine</name>
        <dbReference type="ChEBI" id="CHEBI:59789"/>
    </ligand>
</feature>
<dbReference type="PANTHER" id="PTHR11727:SF7">
    <property type="entry name" value="DIMETHYLADENOSINE TRANSFERASE-RELATED"/>
    <property type="match status" value="1"/>
</dbReference>
<dbReference type="GO" id="GO:0003723">
    <property type="term" value="F:RNA binding"/>
    <property type="evidence" value="ECO:0007669"/>
    <property type="project" value="UniProtKB-UniRule"/>
</dbReference>
<dbReference type="SUPFAM" id="SSF53335">
    <property type="entry name" value="S-adenosyl-L-methionine-dependent methyltransferases"/>
    <property type="match status" value="1"/>
</dbReference>
<dbReference type="SMART" id="SM00650">
    <property type="entry name" value="rADc"/>
    <property type="match status" value="1"/>
</dbReference>
<accession>A0A2Z6I6Z4</accession>
<feature type="binding site" evidence="7 8">
    <location>
        <position position="20"/>
    </location>
    <ligand>
        <name>S-adenosyl-L-methionine</name>
        <dbReference type="ChEBI" id="CHEBI:59789"/>
    </ligand>
</feature>
<feature type="binding site" evidence="7 8">
    <location>
        <position position="90"/>
    </location>
    <ligand>
        <name>S-adenosyl-L-methionine</name>
        <dbReference type="ChEBI" id="CHEBI:59789"/>
    </ligand>
</feature>
<evidence type="ECO:0000313" key="11">
    <source>
        <dbReference type="Proteomes" id="UP000271003"/>
    </source>
</evidence>
<evidence type="ECO:0000256" key="6">
    <source>
        <dbReference type="ARBA" id="ARBA00022884"/>
    </source>
</evidence>
<evidence type="ECO:0000256" key="1">
    <source>
        <dbReference type="ARBA" id="ARBA00022490"/>
    </source>
</evidence>
<keyword evidence="11" id="KW-1185">Reference proteome</keyword>
<keyword evidence="1 7" id="KW-0963">Cytoplasm</keyword>
<dbReference type="FunFam" id="1.10.8.100:FF:000001">
    <property type="entry name" value="Ribosomal RNA small subunit methyltransferase A"/>
    <property type="match status" value="1"/>
</dbReference>
<dbReference type="GO" id="GO:0005829">
    <property type="term" value="C:cytosol"/>
    <property type="evidence" value="ECO:0007669"/>
    <property type="project" value="TreeGrafter"/>
</dbReference>
<feature type="domain" description="Ribosomal RNA adenine methylase transferase N-terminal" evidence="9">
    <location>
        <begin position="25"/>
        <end position="195"/>
    </location>
</feature>
<dbReference type="HAMAP" id="MF_00607">
    <property type="entry name" value="16SrRNA_methyltr_A"/>
    <property type="match status" value="1"/>
</dbReference>
<protein>
    <recommendedName>
        <fullName evidence="7">Ribosomal RNA small subunit methyltransferase A</fullName>
        <ecNumber evidence="7">2.1.1.182</ecNumber>
    </recommendedName>
    <alternativeName>
        <fullName evidence="7">16S rRNA (adenine(1518)-N(6)/adenine(1519)-N(6))-dimethyltransferase</fullName>
    </alternativeName>
    <alternativeName>
        <fullName evidence="7">16S rRNA dimethyladenosine transferase</fullName>
    </alternativeName>
    <alternativeName>
        <fullName evidence="7">16S rRNA dimethylase</fullName>
    </alternativeName>
    <alternativeName>
        <fullName evidence="7">S-adenosylmethionine-6-N', N'-adenosyl(rRNA) dimethyltransferase</fullName>
    </alternativeName>
</protein>
<dbReference type="InterPro" id="IPR001737">
    <property type="entry name" value="KsgA/Erm"/>
</dbReference>
<dbReference type="PANTHER" id="PTHR11727">
    <property type="entry name" value="DIMETHYLADENOSINE TRANSFERASE"/>
    <property type="match status" value="1"/>
</dbReference>
<dbReference type="Gene3D" id="1.10.8.100">
    <property type="entry name" value="Ribosomal RNA adenine dimethylase-like, domain 2"/>
    <property type="match status" value="1"/>
</dbReference>
<comment type="function">
    <text evidence="7">Specifically dimethylates two adjacent adenosines (A1518 and A1519) in the loop of a conserved hairpin near the 3'-end of 16S rRNA in the 30S particle. May play a critical role in biogenesis of 30S subunits.</text>
</comment>
<dbReference type="InterPro" id="IPR023165">
    <property type="entry name" value="rRNA_Ade_diMease-like_C"/>
</dbReference>
<dbReference type="KEGG" id="sutt:SUTMEG_00340"/>
<keyword evidence="6 7" id="KW-0694">RNA-binding</keyword>
<dbReference type="NCBIfam" id="TIGR00755">
    <property type="entry name" value="ksgA"/>
    <property type="match status" value="1"/>
</dbReference>
<keyword evidence="2 7" id="KW-0698">rRNA processing</keyword>
<evidence type="ECO:0000259" key="9">
    <source>
        <dbReference type="SMART" id="SM00650"/>
    </source>
</evidence>
<keyword evidence="4 7" id="KW-0808">Transferase</keyword>
<feature type="binding site" evidence="7 8">
    <location>
        <position position="66"/>
    </location>
    <ligand>
        <name>S-adenosyl-L-methionine</name>
        <dbReference type="ChEBI" id="CHEBI:59789"/>
    </ligand>
</feature>
<organism evidence="10 11">
    <name type="scientific">Sutterella megalosphaeroides</name>
    <dbReference type="NCBI Taxonomy" id="2494234"/>
    <lineage>
        <taxon>Bacteria</taxon>
        <taxon>Pseudomonadati</taxon>
        <taxon>Pseudomonadota</taxon>
        <taxon>Betaproteobacteria</taxon>
        <taxon>Burkholderiales</taxon>
        <taxon>Sutterellaceae</taxon>
        <taxon>Sutterella</taxon>
    </lineage>
</organism>
<sequence>MKQEWLEGHHARKRFGQNFLHDRHWIGRIVRAIDAKPGDAIIEIGPGQAALTREIIAEAGHETAVEIDRDLAAFLRTQFTESELTLIEADALKLDWSSVLEGKRLRIIGNLPYNISSPLLFALMQGADRVIDQHFMLQKEVVDRMVAEPGTKTYGRLSVMLQYRYKMFKLFDVPPGAFVPPPKVTSSIVRMVPLPVESLPKVDLAIFSDLVGAAFQQRRKTLRNAVSKFLTEEGIEAAGVNPGLRPEALDVDAYVRLANEAARRRFDERAL</sequence>
<dbReference type="RefSeq" id="WP_120175815.1">
    <property type="nucleotide sequence ID" value="NZ_AP018786.1"/>
</dbReference>
<comment type="catalytic activity">
    <reaction evidence="7">
        <text>adenosine(1518)/adenosine(1519) in 16S rRNA + 4 S-adenosyl-L-methionine = N(6)-dimethyladenosine(1518)/N(6)-dimethyladenosine(1519) in 16S rRNA + 4 S-adenosyl-L-homocysteine + 4 H(+)</text>
        <dbReference type="Rhea" id="RHEA:19609"/>
        <dbReference type="Rhea" id="RHEA-COMP:10232"/>
        <dbReference type="Rhea" id="RHEA-COMP:10233"/>
        <dbReference type="ChEBI" id="CHEBI:15378"/>
        <dbReference type="ChEBI" id="CHEBI:57856"/>
        <dbReference type="ChEBI" id="CHEBI:59789"/>
        <dbReference type="ChEBI" id="CHEBI:74411"/>
        <dbReference type="ChEBI" id="CHEBI:74493"/>
        <dbReference type="EC" id="2.1.1.182"/>
    </reaction>
</comment>
<dbReference type="InterPro" id="IPR020598">
    <property type="entry name" value="rRNA_Ade_methylase_Trfase_N"/>
</dbReference>
<comment type="similarity">
    <text evidence="7">Belongs to the class I-like SAM-binding methyltransferase superfamily. rRNA adenine N(6)-methyltransferase family. RsmA subfamily.</text>
</comment>
<evidence type="ECO:0000256" key="8">
    <source>
        <dbReference type="PROSITE-ProRule" id="PRU01026"/>
    </source>
</evidence>
<gene>
    <name evidence="7 10" type="primary">rsmA</name>
    <name evidence="7" type="synonym">ksgA</name>
    <name evidence="10" type="ORF">SUTMEG_00340</name>
</gene>
<dbReference type="EC" id="2.1.1.182" evidence="7"/>
<dbReference type="InterPro" id="IPR011530">
    <property type="entry name" value="rRNA_adenine_dimethylase"/>
</dbReference>
<dbReference type="Gene3D" id="3.40.50.150">
    <property type="entry name" value="Vaccinia Virus protein VP39"/>
    <property type="match status" value="1"/>
</dbReference>
<feature type="binding site" evidence="7 8">
    <location>
        <position position="18"/>
    </location>
    <ligand>
        <name>S-adenosyl-L-methionine</name>
        <dbReference type="ChEBI" id="CHEBI:59789"/>
    </ligand>
</feature>
<dbReference type="AlphaFoldDB" id="A0A2Z6I6Z4"/>
<name>A0A2Z6I6Z4_9BURK</name>
<dbReference type="Proteomes" id="UP000271003">
    <property type="component" value="Chromosome"/>
</dbReference>
<reference evidence="10 11" key="1">
    <citation type="journal article" date="2018" name="Int. J. Syst. Evol. Microbiol.">
        <title>Mesosutterella multiformis gen. nov., sp. nov., a member of the family Sutterellaceae and Sutterella megalosphaeroides sp. nov., isolated from human faeces.</title>
        <authorList>
            <person name="Sakamoto M."/>
            <person name="Ikeyama N."/>
            <person name="Kunihiro T."/>
            <person name="Iino T."/>
            <person name="Yuki M."/>
            <person name="Ohkuma M."/>
        </authorList>
    </citation>
    <scope>NUCLEOTIDE SEQUENCE [LARGE SCALE GENOMIC DNA]</scope>
    <source>
        <strain evidence="10 11">6FBBBH3</strain>
    </source>
</reference>
<comment type="subcellular location">
    <subcellularLocation>
        <location evidence="7">Cytoplasm</location>
    </subcellularLocation>
</comment>